<protein>
    <submittedName>
        <fullName evidence="4">Putative phosphoglycerate mutase</fullName>
    </submittedName>
</protein>
<dbReference type="Pfam" id="PF00300">
    <property type="entry name" value="His_Phos_1"/>
    <property type="match status" value="1"/>
</dbReference>
<evidence type="ECO:0000256" key="3">
    <source>
        <dbReference type="PIRSR" id="PIRSR613078-2"/>
    </source>
</evidence>
<organism evidence="4 5">
    <name type="scientific">Legionella fallonii LLAP-10</name>
    <dbReference type="NCBI Taxonomy" id="1212491"/>
    <lineage>
        <taxon>Bacteria</taxon>
        <taxon>Pseudomonadati</taxon>
        <taxon>Pseudomonadota</taxon>
        <taxon>Gammaproteobacteria</taxon>
        <taxon>Legionellales</taxon>
        <taxon>Legionellaceae</taxon>
        <taxon>Legionella</taxon>
    </lineage>
</organism>
<gene>
    <name evidence="4" type="ORF">LFA_0594</name>
</gene>
<dbReference type="InterPro" id="IPR050275">
    <property type="entry name" value="PGM_Phosphatase"/>
</dbReference>
<dbReference type="EMBL" id="LN614827">
    <property type="protein sequence ID" value="CEG56048.1"/>
    <property type="molecule type" value="Genomic_DNA"/>
</dbReference>
<reference evidence="5" key="1">
    <citation type="submission" date="2014-09" db="EMBL/GenBank/DDBJ databases">
        <authorList>
            <person name="Gomez-Valero L."/>
        </authorList>
    </citation>
    <scope>NUCLEOTIDE SEQUENCE [LARGE SCALE GENOMIC DNA]</scope>
    <source>
        <strain evidence="5">ATCC700992</strain>
    </source>
</reference>
<evidence type="ECO:0000313" key="4">
    <source>
        <dbReference type="EMBL" id="CEG56048.1"/>
    </source>
</evidence>
<keyword evidence="5" id="KW-1185">Reference proteome</keyword>
<dbReference type="STRING" id="1212491.LFA_0594"/>
<dbReference type="PANTHER" id="PTHR48100">
    <property type="entry name" value="BROAD-SPECIFICITY PHOSPHATASE YOR283W-RELATED"/>
    <property type="match status" value="1"/>
</dbReference>
<keyword evidence="1" id="KW-0324">Glycolysis</keyword>
<evidence type="ECO:0000256" key="1">
    <source>
        <dbReference type="ARBA" id="ARBA00023152"/>
    </source>
</evidence>
<dbReference type="Proteomes" id="UP000032430">
    <property type="component" value="Chromosome I"/>
</dbReference>
<feature type="binding site" evidence="3">
    <location>
        <begin position="14"/>
        <end position="21"/>
    </location>
    <ligand>
        <name>substrate</name>
    </ligand>
</feature>
<dbReference type="AlphaFoldDB" id="A0A098G0R0"/>
<dbReference type="HOGENOM" id="CLU_096452_1_0_6"/>
<dbReference type="GO" id="GO:0005737">
    <property type="term" value="C:cytoplasm"/>
    <property type="evidence" value="ECO:0007669"/>
    <property type="project" value="TreeGrafter"/>
</dbReference>
<dbReference type="PROSITE" id="PS00175">
    <property type="entry name" value="PG_MUTASE"/>
    <property type="match status" value="1"/>
</dbReference>
<evidence type="ECO:0000313" key="5">
    <source>
        <dbReference type="Proteomes" id="UP000032430"/>
    </source>
</evidence>
<dbReference type="Gene3D" id="3.40.50.1240">
    <property type="entry name" value="Phosphoglycerate mutase-like"/>
    <property type="match status" value="1"/>
</dbReference>
<dbReference type="InterPro" id="IPR001345">
    <property type="entry name" value="PG/BPGM_mutase_AS"/>
</dbReference>
<dbReference type="PANTHER" id="PTHR48100:SF1">
    <property type="entry name" value="HISTIDINE PHOSPHATASE FAMILY PROTEIN-RELATED"/>
    <property type="match status" value="1"/>
</dbReference>
<dbReference type="CDD" id="cd07067">
    <property type="entry name" value="HP_PGM_like"/>
    <property type="match status" value="1"/>
</dbReference>
<dbReference type="KEGG" id="lfa:LFA_0594"/>
<accession>A0A098G0R0</accession>
<proteinExistence type="predicted"/>
<keyword evidence="2" id="KW-0413">Isomerase</keyword>
<dbReference type="GO" id="GO:0016791">
    <property type="term" value="F:phosphatase activity"/>
    <property type="evidence" value="ECO:0007669"/>
    <property type="project" value="TreeGrafter"/>
</dbReference>
<name>A0A098G0R0_9GAMM</name>
<dbReference type="SMART" id="SM00855">
    <property type="entry name" value="PGAM"/>
    <property type="match status" value="1"/>
</dbReference>
<evidence type="ECO:0000256" key="2">
    <source>
        <dbReference type="ARBA" id="ARBA00023235"/>
    </source>
</evidence>
<feature type="binding site" evidence="3">
    <location>
        <position position="63"/>
    </location>
    <ligand>
        <name>substrate</name>
    </ligand>
</feature>
<dbReference type="SUPFAM" id="SSF53254">
    <property type="entry name" value="Phosphoglycerate mutase-like"/>
    <property type="match status" value="1"/>
</dbReference>
<dbReference type="InterPro" id="IPR013078">
    <property type="entry name" value="His_Pase_superF_clade-1"/>
</dbReference>
<dbReference type="InterPro" id="IPR029033">
    <property type="entry name" value="His_PPase_superfam"/>
</dbReference>
<sequence length="199" mass="22916">MASSMPRLKLWLIRHGETEVNTGVWSAKPSEAHLTSLGRGQAKKAATEITEQPDLLIVSPLVRAKETAEFLLNQWPNTSYQIWPIQEFIYLSPYRLQSLSPLARKEEIKRYWQKSDPYYNDGNDAECFAAFLQRVAYFHNEIIKQQGFVVVIGHGQFFKAYQMGLTHGFAPNSEWMSLFRQQETANPIKNGEICKLNFT</sequence>